<keyword evidence="2" id="KW-0285">Flavoprotein</keyword>
<accession>A0AAN7W480</accession>
<sequence length="485" mass="53203">MSQTDVEHSIVPAASPSAIDIISQPITLPCGLTLPNRLVKCPMQETQAKGPYFNPPIETFKNLYSLWAKSQYGLLITGQVQVDRRFLSISGDVCCHEVSLESETLELWREWARIAQADGTPCIVQLAHPGRMSPAGAGARPSDMRTLCPSEVPVQIGDTWLDKLALDKVLGTPKAMTVEEIDEVVGMFVRGAVVARDAGFAGCQLHGAHGFLVSQFLSPRTNRRNDEYGGSPEKRMKLLRRMITEVRAVCPRPFCLSVKLNSADYMDKGEGLEIEEGLEQVRWLRECGMIDFVEISGGNAEQKNSGLHNSFGAKTVASAQKMNESTRIREAFYTAFADEVMKMESDVPVQLSGGFRTRTGMADAIHSRTCDLIGLGRSAVLEPELPRVVLLNPACDDEGALSKSHVVRGQWFSKMIPVKVIGGGLPIQFFYYNMRRLGNGLKSDPDISIPGMIAVSLWESLTSGVLQTVQRLVATFSGGQRVKIE</sequence>
<keyword evidence="3" id="KW-0288">FMN</keyword>
<gene>
    <name evidence="6" type="ORF">LTR97_007993</name>
</gene>
<reference evidence="6" key="1">
    <citation type="submission" date="2023-08" db="EMBL/GenBank/DDBJ databases">
        <title>Black Yeasts Isolated from many extreme environments.</title>
        <authorList>
            <person name="Coleine C."/>
            <person name="Stajich J.E."/>
            <person name="Selbmann L."/>
        </authorList>
    </citation>
    <scope>NUCLEOTIDE SEQUENCE</scope>
    <source>
        <strain evidence="6">CCFEE 5810</strain>
    </source>
</reference>
<proteinExistence type="inferred from homology"/>
<dbReference type="InterPro" id="IPR013785">
    <property type="entry name" value="Aldolase_TIM"/>
</dbReference>
<comment type="similarity">
    <text evidence="1">Belongs to the NADH:flavin oxidoreductase/NADH oxidase family.</text>
</comment>
<dbReference type="AlphaFoldDB" id="A0AAN7W480"/>
<name>A0AAN7W480_9PEZI</name>
<comment type="caution">
    <text evidence="6">The sequence shown here is derived from an EMBL/GenBank/DDBJ whole genome shotgun (WGS) entry which is preliminary data.</text>
</comment>
<dbReference type="Gene3D" id="3.20.20.70">
    <property type="entry name" value="Aldolase class I"/>
    <property type="match status" value="1"/>
</dbReference>
<dbReference type="GO" id="GO:0016491">
    <property type="term" value="F:oxidoreductase activity"/>
    <property type="evidence" value="ECO:0007669"/>
    <property type="project" value="UniProtKB-KW"/>
</dbReference>
<dbReference type="Proteomes" id="UP001310594">
    <property type="component" value="Unassembled WGS sequence"/>
</dbReference>
<organism evidence="6 7">
    <name type="scientific">Elasticomyces elasticus</name>
    <dbReference type="NCBI Taxonomy" id="574655"/>
    <lineage>
        <taxon>Eukaryota</taxon>
        <taxon>Fungi</taxon>
        <taxon>Dikarya</taxon>
        <taxon>Ascomycota</taxon>
        <taxon>Pezizomycotina</taxon>
        <taxon>Dothideomycetes</taxon>
        <taxon>Dothideomycetidae</taxon>
        <taxon>Mycosphaerellales</taxon>
        <taxon>Teratosphaeriaceae</taxon>
        <taxon>Elasticomyces</taxon>
    </lineage>
</organism>
<protein>
    <recommendedName>
        <fullName evidence="5">NADH:flavin oxidoreductase/NADH oxidase N-terminal domain-containing protein</fullName>
    </recommendedName>
</protein>
<feature type="domain" description="NADH:flavin oxidoreductase/NADH oxidase N-terminal" evidence="5">
    <location>
        <begin position="24"/>
        <end position="387"/>
    </location>
</feature>
<evidence type="ECO:0000259" key="5">
    <source>
        <dbReference type="Pfam" id="PF00724"/>
    </source>
</evidence>
<dbReference type="InterPro" id="IPR051799">
    <property type="entry name" value="NADH_flavin_oxidoreductase"/>
</dbReference>
<dbReference type="EMBL" id="JAVRQU010000012">
    <property type="protein sequence ID" value="KAK5696689.1"/>
    <property type="molecule type" value="Genomic_DNA"/>
</dbReference>
<evidence type="ECO:0000256" key="4">
    <source>
        <dbReference type="ARBA" id="ARBA00023002"/>
    </source>
</evidence>
<evidence type="ECO:0000256" key="1">
    <source>
        <dbReference type="ARBA" id="ARBA00005979"/>
    </source>
</evidence>
<dbReference type="PANTHER" id="PTHR43656:SF2">
    <property type="entry name" value="BINDING OXIDOREDUCTASE, PUTATIVE (AFU_ORTHOLOGUE AFUA_2G08260)-RELATED"/>
    <property type="match status" value="1"/>
</dbReference>
<dbReference type="SUPFAM" id="SSF51395">
    <property type="entry name" value="FMN-linked oxidoreductases"/>
    <property type="match status" value="1"/>
</dbReference>
<keyword evidence="4" id="KW-0560">Oxidoreductase</keyword>
<dbReference type="PANTHER" id="PTHR43656">
    <property type="entry name" value="BINDING OXIDOREDUCTASE, PUTATIVE (AFU_ORTHOLOGUE AFUA_2G08260)-RELATED"/>
    <property type="match status" value="1"/>
</dbReference>
<evidence type="ECO:0000313" key="7">
    <source>
        <dbReference type="Proteomes" id="UP001310594"/>
    </source>
</evidence>
<evidence type="ECO:0000256" key="2">
    <source>
        <dbReference type="ARBA" id="ARBA00022630"/>
    </source>
</evidence>
<dbReference type="Pfam" id="PF00724">
    <property type="entry name" value="Oxidored_FMN"/>
    <property type="match status" value="1"/>
</dbReference>
<dbReference type="InterPro" id="IPR001155">
    <property type="entry name" value="OxRdtase_FMN_N"/>
</dbReference>
<evidence type="ECO:0000313" key="6">
    <source>
        <dbReference type="EMBL" id="KAK5696689.1"/>
    </source>
</evidence>
<evidence type="ECO:0000256" key="3">
    <source>
        <dbReference type="ARBA" id="ARBA00022643"/>
    </source>
</evidence>
<dbReference type="GO" id="GO:0010181">
    <property type="term" value="F:FMN binding"/>
    <property type="evidence" value="ECO:0007669"/>
    <property type="project" value="InterPro"/>
</dbReference>